<evidence type="ECO:0000313" key="1">
    <source>
        <dbReference type="EMBL" id="JAG38996.1"/>
    </source>
</evidence>
<dbReference type="EMBL" id="GBHO01004608">
    <property type="protein sequence ID" value="JAG38996.1"/>
    <property type="molecule type" value="Transcribed_RNA"/>
</dbReference>
<organism evidence="1">
    <name type="scientific">Lygus hesperus</name>
    <name type="common">Western plant bug</name>
    <dbReference type="NCBI Taxonomy" id="30085"/>
    <lineage>
        <taxon>Eukaryota</taxon>
        <taxon>Metazoa</taxon>
        <taxon>Ecdysozoa</taxon>
        <taxon>Arthropoda</taxon>
        <taxon>Hexapoda</taxon>
        <taxon>Insecta</taxon>
        <taxon>Pterygota</taxon>
        <taxon>Neoptera</taxon>
        <taxon>Paraneoptera</taxon>
        <taxon>Hemiptera</taxon>
        <taxon>Heteroptera</taxon>
        <taxon>Panheteroptera</taxon>
        <taxon>Cimicomorpha</taxon>
        <taxon>Miridae</taxon>
        <taxon>Mirini</taxon>
        <taxon>Lygus</taxon>
    </lineage>
</organism>
<reference evidence="1" key="1">
    <citation type="journal article" date="2014" name="PLoS ONE">
        <title>Transcriptome-Based Identification of ABC Transporters in the Western Tarnished Plant Bug Lygus hesperus.</title>
        <authorList>
            <person name="Hull J.J."/>
            <person name="Chaney K."/>
            <person name="Geib S.M."/>
            <person name="Fabrick J.A."/>
            <person name="Brent C.S."/>
            <person name="Walsh D."/>
            <person name="Lavine L.C."/>
        </authorList>
    </citation>
    <scope>NUCLEOTIDE SEQUENCE</scope>
</reference>
<protein>
    <submittedName>
        <fullName evidence="1">SsrA-binding protein</fullName>
    </submittedName>
</protein>
<name>A0A0A9Z549_LYGHE</name>
<reference evidence="1" key="2">
    <citation type="submission" date="2014-07" db="EMBL/GenBank/DDBJ databases">
        <authorList>
            <person name="Hull J."/>
        </authorList>
    </citation>
    <scope>NUCLEOTIDE SEQUENCE</scope>
</reference>
<feature type="non-terminal residue" evidence="1">
    <location>
        <position position="1"/>
    </location>
</feature>
<dbReference type="AlphaFoldDB" id="A0A0A9Z549"/>
<gene>
    <name evidence="1" type="primary">smpB</name>
    <name evidence="1" type="ORF">CM83_4118</name>
</gene>
<proteinExistence type="predicted"/>
<sequence>LASHRPNSDFFSIIIVNFITNYSYLPRDSSDQPYTRTKVEEYQEEYHFEMANIDKPTVSWNRELLPLPRSQGFSMTSSTVSTAIVRSQKVEAWDCGAESKGTERNSISTSGVGLWINCAPCSSCRILLSQHHVAG</sequence>
<accession>A0A0A9Z549</accession>